<dbReference type="PANTHER" id="PTHR48079">
    <property type="entry name" value="PROTEIN YEEZ"/>
    <property type="match status" value="1"/>
</dbReference>
<dbReference type="PANTHER" id="PTHR48079:SF6">
    <property type="entry name" value="NAD(P)-BINDING DOMAIN-CONTAINING PROTEIN-RELATED"/>
    <property type="match status" value="1"/>
</dbReference>
<protein>
    <recommendedName>
        <fullName evidence="1">NAD-dependent epimerase/dehydratase domain-containing protein</fullName>
    </recommendedName>
</protein>
<evidence type="ECO:0000259" key="1">
    <source>
        <dbReference type="Pfam" id="PF01370"/>
    </source>
</evidence>
<dbReference type="InterPro" id="IPR051783">
    <property type="entry name" value="NAD(P)-dependent_oxidoreduct"/>
</dbReference>
<dbReference type="InterPro" id="IPR036188">
    <property type="entry name" value="FAD/NAD-bd_sf"/>
</dbReference>
<dbReference type="Gene3D" id="3.40.50.720">
    <property type="entry name" value="NAD(P)-binding Rossmann-like Domain"/>
    <property type="match status" value="1"/>
</dbReference>
<evidence type="ECO:0000313" key="2">
    <source>
        <dbReference type="EMBL" id="KAK4671888.1"/>
    </source>
</evidence>
<dbReference type="InterPro" id="IPR036291">
    <property type="entry name" value="NAD(P)-bd_dom_sf"/>
</dbReference>
<sequence length="411" mass="45557">MTGGSLPPNSDNQRKVYRDESFKNTVLHEASGQEISVPPSKPSYDQWDLSPGMKKEVRSSFEGIFGEKAKDWELFNYRICWDAVTPTQDPLICEHPHAKQLFLVTGGSFHGYKFLPIIGKYVVEMLDGTLKPELAKITHATDNGNSKHEPSIKAHIDGLLRNGTPSSPRFLIRLGGTGAIADWADSSYYGEKNPRVWNDIHDIEQLTSLPDTALHRNIEKIVQKAAVDHGDRLKCAIICSCGVYGPGKGPGRAQSQLVPLFCDEIINNTKRAFYTQSGGNARSWVHIDDLVAVYIKLVEAAAAGGGNADWGHGYYFTATQEVSQLDFATAIGRILKKHGVIEYEEPVQLPLDDIWKTAQKSKWRYTGIYAFACNTRTVSERAGKVLGYEPKAPSLFDYLEEDVLAAVRRGA</sequence>
<proteinExistence type="predicted"/>
<dbReference type="GeneID" id="87961823"/>
<organism evidence="2 3">
    <name type="scientific">Podospora pseudoanserina</name>
    <dbReference type="NCBI Taxonomy" id="2609844"/>
    <lineage>
        <taxon>Eukaryota</taxon>
        <taxon>Fungi</taxon>
        <taxon>Dikarya</taxon>
        <taxon>Ascomycota</taxon>
        <taxon>Pezizomycotina</taxon>
        <taxon>Sordariomycetes</taxon>
        <taxon>Sordariomycetidae</taxon>
        <taxon>Sordariales</taxon>
        <taxon>Podosporaceae</taxon>
        <taxon>Podospora</taxon>
    </lineage>
</organism>
<gene>
    <name evidence="2" type="ORF">QC764_0099860</name>
</gene>
<evidence type="ECO:0000313" key="3">
    <source>
        <dbReference type="Proteomes" id="UP001323617"/>
    </source>
</evidence>
<accession>A0ABR0HVZ0</accession>
<dbReference type="EMBL" id="JAFFHC010000006">
    <property type="protein sequence ID" value="KAK4671888.1"/>
    <property type="molecule type" value="Genomic_DNA"/>
</dbReference>
<reference evidence="2 3" key="1">
    <citation type="journal article" date="2023" name="bioRxiv">
        <title>High-quality genome assemblies of four members of thePodospora anserinaspecies complex.</title>
        <authorList>
            <person name="Ament-Velasquez S.L."/>
            <person name="Vogan A.A."/>
            <person name="Wallerman O."/>
            <person name="Hartmann F."/>
            <person name="Gautier V."/>
            <person name="Silar P."/>
            <person name="Giraud T."/>
            <person name="Johannesson H."/>
        </authorList>
    </citation>
    <scope>NUCLEOTIDE SEQUENCE [LARGE SCALE GENOMIC DNA]</scope>
    <source>
        <strain evidence="2 3">CBS 124.78</strain>
    </source>
</reference>
<dbReference type="RefSeq" id="XP_062798184.1">
    <property type="nucleotide sequence ID" value="XM_062941068.1"/>
</dbReference>
<name>A0ABR0HVZ0_9PEZI</name>
<dbReference type="Gene3D" id="3.50.50.60">
    <property type="entry name" value="FAD/NAD(P)-binding domain"/>
    <property type="match status" value="1"/>
</dbReference>
<comment type="caution">
    <text evidence="2">The sequence shown here is derived from an EMBL/GenBank/DDBJ whole genome shotgun (WGS) entry which is preliminary data.</text>
</comment>
<dbReference type="SUPFAM" id="SSF51735">
    <property type="entry name" value="NAD(P)-binding Rossmann-fold domains"/>
    <property type="match status" value="1"/>
</dbReference>
<feature type="domain" description="NAD-dependent epimerase/dehydratase" evidence="1">
    <location>
        <begin position="218"/>
        <end position="306"/>
    </location>
</feature>
<dbReference type="Proteomes" id="UP001323617">
    <property type="component" value="Unassembled WGS sequence"/>
</dbReference>
<dbReference type="Pfam" id="PF01370">
    <property type="entry name" value="Epimerase"/>
    <property type="match status" value="1"/>
</dbReference>
<dbReference type="InterPro" id="IPR001509">
    <property type="entry name" value="Epimerase_deHydtase"/>
</dbReference>
<keyword evidence="3" id="KW-1185">Reference proteome</keyword>